<dbReference type="PROSITE" id="PS50137">
    <property type="entry name" value="DS_RBD"/>
    <property type="match status" value="1"/>
</dbReference>
<dbReference type="STRING" id="945553.A0A0D2Q2S6"/>
<dbReference type="Proteomes" id="UP000054270">
    <property type="component" value="Unassembled WGS sequence"/>
</dbReference>
<protein>
    <recommendedName>
        <fullName evidence="7">RNase III domain-containing protein</fullName>
    </recommendedName>
</protein>
<evidence type="ECO:0000256" key="2">
    <source>
        <dbReference type="PROSITE-ProRule" id="PRU00266"/>
    </source>
</evidence>
<dbReference type="GO" id="GO:0004525">
    <property type="term" value="F:ribonuclease III activity"/>
    <property type="evidence" value="ECO:0007669"/>
    <property type="project" value="InterPro"/>
</dbReference>
<name>A0A0D2Q2S6_HYPSF</name>
<keyword evidence="6" id="KW-1185">Reference proteome</keyword>
<evidence type="ECO:0000313" key="5">
    <source>
        <dbReference type="EMBL" id="KJA25860.1"/>
    </source>
</evidence>
<dbReference type="InterPro" id="IPR014720">
    <property type="entry name" value="dsRBD_dom"/>
</dbReference>
<dbReference type="Gene3D" id="3.30.160.20">
    <property type="match status" value="1"/>
</dbReference>
<dbReference type="SUPFAM" id="SSF69065">
    <property type="entry name" value="RNase III domain-like"/>
    <property type="match status" value="1"/>
</dbReference>
<dbReference type="InterPro" id="IPR000999">
    <property type="entry name" value="RNase_III_dom"/>
</dbReference>
<evidence type="ECO:0008006" key="7">
    <source>
        <dbReference type="Google" id="ProtNLM"/>
    </source>
</evidence>
<dbReference type="SMART" id="SM00358">
    <property type="entry name" value="DSRM"/>
    <property type="match status" value="1"/>
</dbReference>
<dbReference type="AlphaFoldDB" id="A0A0D2Q2S6"/>
<dbReference type="GO" id="GO:0006396">
    <property type="term" value="P:RNA processing"/>
    <property type="evidence" value="ECO:0007669"/>
    <property type="project" value="InterPro"/>
</dbReference>
<proteinExistence type="predicted"/>
<dbReference type="Pfam" id="PF00636">
    <property type="entry name" value="Ribonuclease_3"/>
    <property type="match status" value="1"/>
</dbReference>
<reference evidence="6" key="1">
    <citation type="submission" date="2014-04" db="EMBL/GenBank/DDBJ databases">
        <title>Evolutionary Origins and Diversification of the Mycorrhizal Mutualists.</title>
        <authorList>
            <consortium name="DOE Joint Genome Institute"/>
            <consortium name="Mycorrhizal Genomics Consortium"/>
            <person name="Kohler A."/>
            <person name="Kuo A."/>
            <person name="Nagy L.G."/>
            <person name="Floudas D."/>
            <person name="Copeland A."/>
            <person name="Barry K.W."/>
            <person name="Cichocki N."/>
            <person name="Veneault-Fourrey C."/>
            <person name="LaButti K."/>
            <person name="Lindquist E.A."/>
            <person name="Lipzen A."/>
            <person name="Lundell T."/>
            <person name="Morin E."/>
            <person name="Murat C."/>
            <person name="Riley R."/>
            <person name="Ohm R."/>
            <person name="Sun H."/>
            <person name="Tunlid A."/>
            <person name="Henrissat B."/>
            <person name="Grigoriev I.V."/>
            <person name="Hibbett D.S."/>
            <person name="Martin F."/>
        </authorList>
    </citation>
    <scope>NUCLEOTIDE SEQUENCE [LARGE SCALE GENOMIC DNA]</scope>
    <source>
        <strain evidence="6">FD-334 SS-4</strain>
    </source>
</reference>
<evidence type="ECO:0000313" key="6">
    <source>
        <dbReference type="Proteomes" id="UP000054270"/>
    </source>
</evidence>
<dbReference type="EMBL" id="KN817530">
    <property type="protein sequence ID" value="KJA25860.1"/>
    <property type="molecule type" value="Genomic_DNA"/>
</dbReference>
<dbReference type="OrthoDB" id="2392202at2759"/>
<evidence type="ECO:0000259" key="4">
    <source>
        <dbReference type="PROSITE" id="PS50142"/>
    </source>
</evidence>
<organism evidence="5 6">
    <name type="scientific">Hypholoma sublateritium (strain FD-334 SS-4)</name>
    <dbReference type="NCBI Taxonomy" id="945553"/>
    <lineage>
        <taxon>Eukaryota</taxon>
        <taxon>Fungi</taxon>
        <taxon>Dikarya</taxon>
        <taxon>Basidiomycota</taxon>
        <taxon>Agaricomycotina</taxon>
        <taxon>Agaricomycetes</taxon>
        <taxon>Agaricomycetidae</taxon>
        <taxon>Agaricales</taxon>
        <taxon>Agaricineae</taxon>
        <taxon>Strophariaceae</taxon>
        <taxon>Hypholoma</taxon>
    </lineage>
</organism>
<dbReference type="GO" id="GO:0003723">
    <property type="term" value="F:RNA binding"/>
    <property type="evidence" value="ECO:0007669"/>
    <property type="project" value="UniProtKB-UniRule"/>
</dbReference>
<dbReference type="OMA" id="YAMGWAP"/>
<evidence type="ECO:0000256" key="1">
    <source>
        <dbReference type="ARBA" id="ARBA00022884"/>
    </source>
</evidence>
<dbReference type="SMART" id="SM00535">
    <property type="entry name" value="RIBOc"/>
    <property type="match status" value="1"/>
</dbReference>
<dbReference type="CDD" id="cd00593">
    <property type="entry name" value="RIBOc"/>
    <property type="match status" value="1"/>
</dbReference>
<sequence length="318" mass="35137">MNSIPTTPVYPSGNSFATTLKRTRSVEGAPRKFDAFRIPLLPQINGDVALQVFTHISLRRPGASPANYGDNGRLADLGRNLFELVVTDILFRQRPMLQAVEISTLRGRILSNNIIEDWVSAYNLTPKLRCHPALHASLKTPKEMIHLFHAYVGGLYVSAGHQVVNDWIHGLLAPELERQRNIPNASPYTIPQVEAPPSKRVKNEAMDPIIPQSQPVHCKPEPGLPQPMRQPHQSMSILPNPLAPAQPNLPFLPLFNQAAMQRRVTVEYIAEFSGPSHAGRWAAKCVVNGICKGEGGGVSKQVAKEEAARKAYYSMGWT</sequence>
<feature type="domain" description="RNase III" evidence="4">
    <location>
        <begin position="51"/>
        <end position="160"/>
    </location>
</feature>
<keyword evidence="1 2" id="KW-0694">RNA-binding</keyword>
<accession>A0A0D2Q2S6</accession>
<dbReference type="PROSITE" id="PS50142">
    <property type="entry name" value="RNASE_3_2"/>
    <property type="match status" value="1"/>
</dbReference>
<evidence type="ECO:0000259" key="3">
    <source>
        <dbReference type="PROSITE" id="PS50137"/>
    </source>
</evidence>
<dbReference type="SUPFAM" id="SSF54768">
    <property type="entry name" value="dsRNA-binding domain-like"/>
    <property type="match status" value="1"/>
</dbReference>
<feature type="domain" description="DRBM" evidence="3">
    <location>
        <begin position="247"/>
        <end position="317"/>
    </location>
</feature>
<gene>
    <name evidence="5" type="ORF">HYPSUDRAFT_134007</name>
</gene>
<dbReference type="Gene3D" id="1.10.1520.10">
    <property type="entry name" value="Ribonuclease III domain"/>
    <property type="match status" value="1"/>
</dbReference>
<dbReference type="InterPro" id="IPR036389">
    <property type="entry name" value="RNase_III_sf"/>
</dbReference>